<evidence type="ECO:0000259" key="3">
    <source>
        <dbReference type="PROSITE" id="PS51212"/>
    </source>
</evidence>
<dbReference type="PANTHER" id="PTHR45964">
    <property type="entry name" value="WSCD FAMILY MEMBER CG9164"/>
    <property type="match status" value="1"/>
</dbReference>
<dbReference type="EMBL" id="NIVC01004494">
    <property type="protein sequence ID" value="PAA47322.1"/>
    <property type="molecule type" value="Genomic_DNA"/>
</dbReference>
<evidence type="ECO:0000313" key="4">
    <source>
        <dbReference type="EMBL" id="PAA47322.1"/>
    </source>
</evidence>
<feature type="domain" description="WSC" evidence="3">
    <location>
        <begin position="21"/>
        <end position="112"/>
    </location>
</feature>
<dbReference type="Proteomes" id="UP000215902">
    <property type="component" value="Unassembled WGS sequence"/>
</dbReference>
<proteinExistence type="predicted"/>
<feature type="chain" id="PRO_5012763413" description="WSC domain-containing protein" evidence="2">
    <location>
        <begin position="17"/>
        <end position="218"/>
    </location>
</feature>
<organism evidence="4 5">
    <name type="scientific">Macrostomum lignano</name>
    <dbReference type="NCBI Taxonomy" id="282301"/>
    <lineage>
        <taxon>Eukaryota</taxon>
        <taxon>Metazoa</taxon>
        <taxon>Spiralia</taxon>
        <taxon>Lophotrochozoa</taxon>
        <taxon>Platyhelminthes</taxon>
        <taxon>Rhabditophora</taxon>
        <taxon>Macrostomorpha</taxon>
        <taxon>Macrostomida</taxon>
        <taxon>Macrostomidae</taxon>
        <taxon>Macrostomum</taxon>
    </lineage>
</organism>
<evidence type="ECO:0000313" key="5">
    <source>
        <dbReference type="Proteomes" id="UP000215902"/>
    </source>
</evidence>
<feature type="signal peptide" evidence="2">
    <location>
        <begin position="1"/>
        <end position="16"/>
    </location>
</feature>
<dbReference type="OrthoDB" id="6618094at2759"/>
<keyword evidence="1" id="KW-0677">Repeat</keyword>
<comment type="caution">
    <text evidence="4">The sequence shown here is derived from an EMBL/GenBank/DDBJ whole genome shotgun (WGS) entry which is preliminary data.</text>
</comment>
<reference evidence="4 5" key="1">
    <citation type="submission" date="2017-06" db="EMBL/GenBank/DDBJ databases">
        <title>A platform for efficient transgenesis in Macrostomum lignano, a flatworm model organism for stem cell research.</title>
        <authorList>
            <person name="Berezikov E."/>
        </authorList>
    </citation>
    <scope>NUCLEOTIDE SEQUENCE [LARGE SCALE GENOMIC DNA]</scope>
    <source>
        <strain evidence="4">DV1</strain>
        <tissue evidence="4">Whole organism</tissue>
    </source>
</reference>
<feature type="domain" description="WSC" evidence="3">
    <location>
        <begin position="120"/>
        <end position="214"/>
    </location>
</feature>
<dbReference type="SMART" id="SM00321">
    <property type="entry name" value="WSC"/>
    <property type="match status" value="2"/>
</dbReference>
<evidence type="ECO:0000256" key="1">
    <source>
        <dbReference type="ARBA" id="ARBA00022737"/>
    </source>
</evidence>
<gene>
    <name evidence="4" type="ORF">BOX15_Mlig020751g1</name>
</gene>
<dbReference type="AlphaFoldDB" id="A0A267DFH1"/>
<dbReference type="InterPro" id="IPR002889">
    <property type="entry name" value="WSC_carb-bd"/>
</dbReference>
<keyword evidence="2" id="KW-0732">Signal</keyword>
<keyword evidence="5" id="KW-1185">Reference proteome</keyword>
<dbReference type="InterPro" id="IPR051589">
    <property type="entry name" value="Sialate-O-sulfotransferase"/>
</dbReference>
<dbReference type="PROSITE" id="PS51212">
    <property type="entry name" value="WSC"/>
    <property type="match status" value="2"/>
</dbReference>
<sequence>MLYITFGVILLVAVEGVFVANENYVGCFVHRINDQWALKFFSQNFTKMAPYLCLPNCQVMEQKFFGITKNQCFCGNELHSIEVPRYRCNQRCSGKQETRCGGLNVMSVYKVTGVTIPLVPAPSKGCFFWSPTERVLHKEVKKNFQVMNQKECASSCFKIYRKLFGLANGNRCYCGNQIINGNPMAKRFCNQQCQNAQYGQKCGGPLAIEIFDLVPTES</sequence>
<protein>
    <recommendedName>
        <fullName evidence="3">WSC domain-containing protein</fullName>
    </recommendedName>
</protein>
<dbReference type="STRING" id="282301.A0A267DFH1"/>
<dbReference type="PANTHER" id="PTHR45964:SF5">
    <property type="entry name" value="WSCD FAMILY MEMBER CG9164"/>
    <property type="match status" value="1"/>
</dbReference>
<evidence type="ECO:0000256" key="2">
    <source>
        <dbReference type="SAM" id="SignalP"/>
    </source>
</evidence>
<accession>A0A267DFH1</accession>
<name>A0A267DFH1_9PLAT</name>
<dbReference type="Pfam" id="PF01822">
    <property type="entry name" value="WSC"/>
    <property type="match status" value="2"/>
</dbReference>